<dbReference type="STRING" id="935223.SAMN04488131_12049"/>
<proteinExistence type="predicted"/>
<name>A0A1I2IKK7_9FLAO</name>
<keyword evidence="2" id="KW-1185">Reference proteome</keyword>
<sequence>MKPSYHYTTVLEALEDLKEKGFTYDFNIHPNDIKTNPHNYKVNHVYRYEGDTDPAEESVVYGITSDLDIRGVFVAGFSANSDDDAALYLEKLCIDGGGQCKL</sequence>
<dbReference type="RefSeq" id="WP_091208578.1">
    <property type="nucleotide sequence ID" value="NZ_FONQ01000020.1"/>
</dbReference>
<accession>A0A1I2IKK7</accession>
<organism evidence="1 2">
    <name type="scientific">Flavobacterium xueshanense</name>
    <dbReference type="NCBI Taxonomy" id="935223"/>
    <lineage>
        <taxon>Bacteria</taxon>
        <taxon>Pseudomonadati</taxon>
        <taxon>Bacteroidota</taxon>
        <taxon>Flavobacteriia</taxon>
        <taxon>Flavobacteriales</taxon>
        <taxon>Flavobacteriaceae</taxon>
        <taxon>Flavobacterium</taxon>
    </lineage>
</organism>
<dbReference type="EMBL" id="FONQ01000020">
    <property type="protein sequence ID" value="SFF41396.1"/>
    <property type="molecule type" value="Genomic_DNA"/>
</dbReference>
<dbReference type="OrthoDB" id="8418771at2"/>
<protein>
    <recommendedName>
        <fullName evidence="3">Phosphoribosylpyrophosphate synthetase</fullName>
    </recommendedName>
</protein>
<gene>
    <name evidence="1" type="ORF">SAMN04488131_12049</name>
</gene>
<dbReference type="Proteomes" id="UP000198596">
    <property type="component" value="Unassembled WGS sequence"/>
</dbReference>
<evidence type="ECO:0000313" key="1">
    <source>
        <dbReference type="EMBL" id="SFF41396.1"/>
    </source>
</evidence>
<dbReference type="AlphaFoldDB" id="A0A1I2IKK7"/>
<reference evidence="2" key="1">
    <citation type="submission" date="2016-10" db="EMBL/GenBank/DDBJ databases">
        <authorList>
            <person name="Varghese N."/>
            <person name="Submissions S."/>
        </authorList>
    </citation>
    <scope>NUCLEOTIDE SEQUENCE [LARGE SCALE GENOMIC DNA]</scope>
    <source>
        <strain evidence="2">CGMCC 1.9227</strain>
    </source>
</reference>
<evidence type="ECO:0008006" key="3">
    <source>
        <dbReference type="Google" id="ProtNLM"/>
    </source>
</evidence>
<evidence type="ECO:0000313" key="2">
    <source>
        <dbReference type="Proteomes" id="UP000198596"/>
    </source>
</evidence>